<dbReference type="RefSeq" id="WP_264881212.1">
    <property type="nucleotide sequence ID" value="NZ_JAPDOB010000001.1"/>
</dbReference>
<keyword evidence="4" id="KW-1185">Reference proteome</keyword>
<dbReference type="Proteomes" id="UP001526246">
    <property type="component" value="Unassembled WGS sequence"/>
</dbReference>
<feature type="transmembrane region" description="Helical" evidence="1">
    <location>
        <begin position="218"/>
        <end position="240"/>
    </location>
</feature>
<dbReference type="EMBL" id="JAPDOB010000001">
    <property type="protein sequence ID" value="MCW3797107.1"/>
    <property type="molecule type" value="Genomic_DNA"/>
</dbReference>
<evidence type="ECO:0000256" key="1">
    <source>
        <dbReference type="SAM" id="Phobius"/>
    </source>
</evidence>
<keyword evidence="1" id="KW-0812">Transmembrane</keyword>
<evidence type="ECO:0000313" key="3">
    <source>
        <dbReference type="EMBL" id="MCW3797107.1"/>
    </source>
</evidence>
<dbReference type="InterPro" id="IPR018476">
    <property type="entry name" value="GlyceroP-diester-Pdiesterase_M"/>
</dbReference>
<feature type="transmembrane region" description="Helical" evidence="1">
    <location>
        <begin position="55"/>
        <end position="79"/>
    </location>
</feature>
<protein>
    <submittedName>
        <fullName evidence="3">Glycerophosphoryl diester phosphodiesterase membrane domain-containing protein</fullName>
    </submittedName>
</protein>
<proteinExistence type="predicted"/>
<organism evidence="3 4">
    <name type="scientific">Sphingomonas arvum</name>
    <dbReference type="NCBI Taxonomy" id="2992113"/>
    <lineage>
        <taxon>Bacteria</taxon>
        <taxon>Pseudomonadati</taxon>
        <taxon>Pseudomonadota</taxon>
        <taxon>Alphaproteobacteria</taxon>
        <taxon>Sphingomonadales</taxon>
        <taxon>Sphingomonadaceae</taxon>
        <taxon>Sphingomonas</taxon>
    </lineage>
</organism>
<accession>A0ABT3JDG2</accession>
<feature type="transmembrane region" description="Helical" evidence="1">
    <location>
        <begin position="182"/>
        <end position="212"/>
    </location>
</feature>
<feature type="domain" description="Glycerophosphoryl diester phosphodiesterase membrane" evidence="2">
    <location>
        <begin position="132"/>
        <end position="253"/>
    </location>
</feature>
<sequence>MTRLSLGKAWTETRAILARDGRLLWPLGLAFMAFPGLVAGQFVPASPADAENASGGALLVLFASLLLAFVGQLSIQWLGLRPGERVADAIGRAARAVPRLFAALMLVSLPLAFLVAPFLTVATAGGTAAAGAVLAIVFIMIIALFLLVRLLLSSPVSVAERLGPVAMLRRSWQLTRGNTLRLYGFLLMFLALLVIVSGAVTGVLGSIIILVAGQPEPWSASAVLVGLVGQLAQLAVAVPFTVMLARLYAQTAGTAEPTVPHAP</sequence>
<evidence type="ECO:0000259" key="2">
    <source>
        <dbReference type="Pfam" id="PF10110"/>
    </source>
</evidence>
<keyword evidence="1" id="KW-0472">Membrane</keyword>
<feature type="transmembrane region" description="Helical" evidence="1">
    <location>
        <begin position="23"/>
        <end position="43"/>
    </location>
</feature>
<gene>
    <name evidence="3" type="ORF">OMW55_04710</name>
</gene>
<reference evidence="3 4" key="1">
    <citation type="submission" date="2022-10" db="EMBL/GenBank/DDBJ databases">
        <title>Sphingomonas sp.</title>
        <authorList>
            <person name="Jin C."/>
        </authorList>
    </citation>
    <scope>NUCLEOTIDE SEQUENCE [LARGE SCALE GENOMIC DNA]</scope>
    <source>
        <strain evidence="3 4">BN140010</strain>
    </source>
</reference>
<feature type="transmembrane region" description="Helical" evidence="1">
    <location>
        <begin position="100"/>
        <end position="122"/>
    </location>
</feature>
<comment type="caution">
    <text evidence="3">The sequence shown here is derived from an EMBL/GenBank/DDBJ whole genome shotgun (WGS) entry which is preliminary data.</text>
</comment>
<evidence type="ECO:0000313" key="4">
    <source>
        <dbReference type="Proteomes" id="UP001526246"/>
    </source>
</evidence>
<keyword evidence="1" id="KW-1133">Transmembrane helix</keyword>
<dbReference type="Pfam" id="PF10110">
    <property type="entry name" value="GPDPase_memb"/>
    <property type="match status" value="1"/>
</dbReference>
<feature type="transmembrane region" description="Helical" evidence="1">
    <location>
        <begin position="128"/>
        <end position="152"/>
    </location>
</feature>
<name>A0ABT3JDG2_9SPHN</name>